<comment type="caution">
    <text evidence="6">The sequence shown here is derived from an EMBL/GenBank/DDBJ whole genome shotgun (WGS) entry which is preliminary data.</text>
</comment>
<keyword evidence="3" id="KW-0547">Nucleotide-binding</keyword>
<dbReference type="Proteomes" id="UP000004095">
    <property type="component" value="Unassembled WGS sequence"/>
</dbReference>
<reference evidence="6 7" key="1">
    <citation type="submission" date="2007-01" db="EMBL/GenBank/DDBJ databases">
        <authorList>
            <person name="Haygood M."/>
            <person name="Podell S."/>
            <person name="Anderson C."/>
            <person name="Hopkinson B."/>
            <person name="Roe K."/>
            <person name="Barbeau K."/>
            <person name="Gaasterland T."/>
            <person name="Ferriera S."/>
            <person name="Johnson J."/>
            <person name="Kravitz S."/>
            <person name="Beeson K."/>
            <person name="Sutton G."/>
            <person name="Rogers Y.-H."/>
            <person name="Friedman R."/>
            <person name="Frazier M."/>
            <person name="Venter J.C."/>
        </authorList>
    </citation>
    <scope>NUCLEOTIDE SEQUENCE [LARGE SCALE GENOMIC DNA]</scope>
    <source>
        <strain evidence="6 7">ATCC 23134</strain>
    </source>
</reference>
<dbReference type="OrthoDB" id="1115710at2"/>
<dbReference type="InterPro" id="IPR027417">
    <property type="entry name" value="P-loop_NTPase"/>
</dbReference>
<dbReference type="RefSeq" id="WP_002692718.1">
    <property type="nucleotide sequence ID" value="NZ_AAWS01000001.1"/>
</dbReference>
<dbReference type="PANTHER" id="PTHR43117">
    <property type="entry name" value="OSMOPROTECTANT IMPORT ATP-BINDING PROTEIN OSMV"/>
    <property type="match status" value="1"/>
</dbReference>
<gene>
    <name evidence="6" type="ORF">M23134_01939</name>
</gene>
<sequence>MIEVKQLTKKYGDTRVVQAVSFSVAPQETLVLLGTSGSGKTTTLKMLNVLVEPSSGVIRINGEDVLQQVPEQLRRSIGYAIQNVGLFLHYTVAQNVAVVPQLLGWHKDKIDQKVKKLLDRLKIPAASFAERLPTELSGGQKQRVGIARALAADPPVLLLD</sequence>
<evidence type="ECO:0000313" key="6">
    <source>
        <dbReference type="EMBL" id="EAY31910.1"/>
    </source>
</evidence>
<dbReference type="InterPro" id="IPR017871">
    <property type="entry name" value="ABC_transporter-like_CS"/>
</dbReference>
<dbReference type="InterPro" id="IPR003439">
    <property type="entry name" value="ABC_transporter-like_ATP-bd"/>
</dbReference>
<dbReference type="SUPFAM" id="SSF52540">
    <property type="entry name" value="P-loop containing nucleoside triphosphate hydrolases"/>
    <property type="match status" value="1"/>
</dbReference>
<dbReference type="AlphaFoldDB" id="A1ZCA8"/>
<dbReference type="PROSITE" id="PS50893">
    <property type="entry name" value="ABC_TRANSPORTER_2"/>
    <property type="match status" value="1"/>
</dbReference>
<evidence type="ECO:0000256" key="3">
    <source>
        <dbReference type="ARBA" id="ARBA00022741"/>
    </source>
</evidence>
<protein>
    <submittedName>
        <fullName evidence="6">ABC transporter, nucleotide binding/ATPase protein (Proline/glycine/betaine)</fullName>
    </submittedName>
</protein>
<evidence type="ECO:0000259" key="5">
    <source>
        <dbReference type="PROSITE" id="PS50893"/>
    </source>
</evidence>
<feature type="domain" description="ABC transporter" evidence="5">
    <location>
        <begin position="2"/>
        <end position="160"/>
    </location>
</feature>
<name>A1ZCA8_MICM2</name>
<dbReference type="EMBL" id="AAWS01000001">
    <property type="protein sequence ID" value="EAY31910.1"/>
    <property type="molecule type" value="Genomic_DNA"/>
</dbReference>
<keyword evidence="2" id="KW-0813">Transport</keyword>
<dbReference type="Gene3D" id="3.40.50.300">
    <property type="entry name" value="P-loop containing nucleotide triphosphate hydrolases"/>
    <property type="match status" value="1"/>
</dbReference>
<keyword evidence="7" id="KW-1185">Reference proteome</keyword>
<keyword evidence="4" id="KW-0067">ATP-binding</keyword>
<dbReference type="GO" id="GO:0005524">
    <property type="term" value="F:ATP binding"/>
    <property type="evidence" value="ECO:0007669"/>
    <property type="project" value="UniProtKB-KW"/>
</dbReference>
<organism evidence="6 7">
    <name type="scientific">Microscilla marina ATCC 23134</name>
    <dbReference type="NCBI Taxonomy" id="313606"/>
    <lineage>
        <taxon>Bacteria</taxon>
        <taxon>Pseudomonadati</taxon>
        <taxon>Bacteroidota</taxon>
        <taxon>Cytophagia</taxon>
        <taxon>Cytophagales</taxon>
        <taxon>Microscillaceae</taxon>
        <taxon>Microscilla</taxon>
    </lineage>
</organism>
<comment type="similarity">
    <text evidence="1">Belongs to the ABC transporter superfamily.</text>
</comment>
<dbReference type="PROSITE" id="PS00211">
    <property type="entry name" value="ABC_TRANSPORTER_1"/>
    <property type="match status" value="1"/>
</dbReference>
<evidence type="ECO:0000313" key="7">
    <source>
        <dbReference type="Proteomes" id="UP000004095"/>
    </source>
</evidence>
<evidence type="ECO:0000256" key="2">
    <source>
        <dbReference type="ARBA" id="ARBA00022448"/>
    </source>
</evidence>
<dbReference type="Pfam" id="PF00005">
    <property type="entry name" value="ABC_tran"/>
    <property type="match status" value="1"/>
</dbReference>
<accession>A1ZCA8</accession>
<dbReference type="eggNOG" id="COG1125">
    <property type="taxonomic scope" value="Bacteria"/>
</dbReference>
<evidence type="ECO:0000256" key="1">
    <source>
        <dbReference type="ARBA" id="ARBA00005417"/>
    </source>
</evidence>
<evidence type="ECO:0000256" key="4">
    <source>
        <dbReference type="ARBA" id="ARBA00022840"/>
    </source>
</evidence>
<dbReference type="PANTHER" id="PTHR43117:SF4">
    <property type="entry name" value="OSMOPROTECTANT IMPORT ATP-BINDING PROTEIN OSMV"/>
    <property type="match status" value="1"/>
</dbReference>
<dbReference type="GO" id="GO:0016887">
    <property type="term" value="F:ATP hydrolysis activity"/>
    <property type="evidence" value="ECO:0007669"/>
    <property type="project" value="InterPro"/>
</dbReference>
<proteinExistence type="inferred from homology"/>